<keyword evidence="2" id="KW-1185">Reference proteome</keyword>
<reference evidence="1 2" key="1">
    <citation type="submission" date="2023-06" db="EMBL/GenBank/DDBJ databases">
        <authorList>
            <person name="Yushchuk O."/>
            <person name="Binda E."/>
            <person name="Ruckert-Reed C."/>
            <person name="Fedorenko V."/>
            <person name="Kalinowski J."/>
            <person name="Marinelli F."/>
        </authorList>
    </citation>
    <scope>NUCLEOTIDE SEQUENCE [LARGE SCALE GENOMIC DNA]</scope>
    <source>
        <strain evidence="1 2">NRRL 3884</strain>
    </source>
</reference>
<dbReference type="EMBL" id="CP126980">
    <property type="protein sequence ID" value="WIM92485.1"/>
    <property type="molecule type" value="Genomic_DNA"/>
</dbReference>
<evidence type="ECO:0008006" key="3">
    <source>
        <dbReference type="Google" id="ProtNLM"/>
    </source>
</evidence>
<accession>A0ABY8W3T8</accession>
<name>A0ABY8W3T8_9ACTN</name>
<evidence type="ECO:0000313" key="1">
    <source>
        <dbReference type="EMBL" id="WIM92485.1"/>
    </source>
</evidence>
<organism evidence="1 2">
    <name type="scientific">Actinoplanes oblitus</name>
    <dbReference type="NCBI Taxonomy" id="3040509"/>
    <lineage>
        <taxon>Bacteria</taxon>
        <taxon>Bacillati</taxon>
        <taxon>Actinomycetota</taxon>
        <taxon>Actinomycetes</taxon>
        <taxon>Micromonosporales</taxon>
        <taxon>Micromonosporaceae</taxon>
        <taxon>Actinoplanes</taxon>
    </lineage>
</organism>
<sequence>MAKMQAQIDDLPAAVGSKQDELDRLSEAVTAHQRLLEDWFTQGDAATGVEQ</sequence>
<dbReference type="RefSeq" id="WP_284913691.1">
    <property type="nucleotide sequence ID" value="NZ_CP126980.1"/>
</dbReference>
<gene>
    <name evidence="1" type="ORF">ACTOB_004427</name>
</gene>
<protein>
    <recommendedName>
        <fullName evidence="3">ABC transporter Uup C-terminal domain-containing protein</fullName>
    </recommendedName>
</protein>
<dbReference type="Proteomes" id="UP001240150">
    <property type="component" value="Chromosome"/>
</dbReference>
<proteinExistence type="predicted"/>
<evidence type="ECO:0000313" key="2">
    <source>
        <dbReference type="Proteomes" id="UP001240150"/>
    </source>
</evidence>